<keyword evidence="3" id="KW-1185">Reference proteome</keyword>
<evidence type="ECO:0000313" key="3">
    <source>
        <dbReference type="Proteomes" id="UP000439752"/>
    </source>
</evidence>
<sequence>MIDLMVSGMLTGMKVYKGVKQKKEIVDKLIKLEAEQAQLFDMFTNEIKAIQEGPFYVGLTYLEQAMDDHRSQKDSKKMVASALKEFIKAYGVQRAKFTKTAFDVHFTGFIQSYISITWLILDSPQDAKNWIEKSIVSLQEGQRLFKDDISNLKEEISEIELEEDQHNRKLNDSVVYAGLDFFFGNASLAEKKRKLPEYHALVNRYSKAQSESHKYMLEMQELHKQIDIELLHYEESKNEATNKVKNLFGTVTGLANSADNKVSKETSVLEIPLTSEKTNRIQGMFNKFKK</sequence>
<dbReference type="EMBL" id="CABWKQ010000009">
    <property type="protein sequence ID" value="VWX34397.1"/>
    <property type="molecule type" value="Genomic_DNA"/>
</dbReference>
<feature type="coiled-coil region" evidence="1">
    <location>
        <begin position="142"/>
        <end position="169"/>
    </location>
</feature>
<gene>
    <name evidence="2" type="ORF">EXIGUO9Y_170009</name>
</gene>
<dbReference type="Proteomes" id="UP000439752">
    <property type="component" value="Unassembled WGS sequence"/>
</dbReference>
<organism evidence="2 3">
    <name type="scientific">Exiguobacterium oxidotolerans</name>
    <dbReference type="NCBI Taxonomy" id="223958"/>
    <lineage>
        <taxon>Bacteria</taxon>
        <taxon>Bacillati</taxon>
        <taxon>Bacillota</taxon>
        <taxon>Bacilli</taxon>
        <taxon>Bacillales</taxon>
        <taxon>Bacillales Family XII. Incertae Sedis</taxon>
        <taxon>Exiguobacterium</taxon>
    </lineage>
</organism>
<reference evidence="2 3" key="1">
    <citation type="submission" date="2019-10" db="EMBL/GenBank/DDBJ databases">
        <authorList>
            <person name="Karimi E."/>
        </authorList>
    </citation>
    <scope>NUCLEOTIDE SEQUENCE [LARGE SCALE GENOMIC DNA]</scope>
    <source>
        <strain evidence="2">Exiguobacterium sp. 9Y</strain>
    </source>
</reference>
<accession>A0A653I5Q8</accession>
<protein>
    <submittedName>
        <fullName evidence="2">Uncharacterized protein</fullName>
    </submittedName>
</protein>
<dbReference type="RefSeq" id="WP_159172952.1">
    <property type="nucleotide sequence ID" value="NZ_LR732309.1"/>
</dbReference>
<name>A0A653I5Q8_9BACL</name>
<evidence type="ECO:0000313" key="2">
    <source>
        <dbReference type="EMBL" id="VWX34397.1"/>
    </source>
</evidence>
<keyword evidence="1" id="KW-0175">Coiled coil</keyword>
<proteinExistence type="predicted"/>
<dbReference type="AlphaFoldDB" id="A0A653I5Q8"/>
<evidence type="ECO:0000256" key="1">
    <source>
        <dbReference type="SAM" id="Coils"/>
    </source>
</evidence>